<dbReference type="OrthoDB" id="9795421at2"/>
<gene>
    <name evidence="4" type="ORF">F3168_10615</name>
</gene>
<feature type="compositionally biased region" description="Low complexity" evidence="2">
    <location>
        <begin position="85"/>
        <end position="99"/>
    </location>
</feature>
<evidence type="ECO:0000256" key="1">
    <source>
        <dbReference type="ARBA" id="ARBA00038420"/>
    </source>
</evidence>
<evidence type="ECO:0000259" key="3">
    <source>
        <dbReference type="PROSITE" id="PS51782"/>
    </source>
</evidence>
<dbReference type="Gene3D" id="2.70.70.10">
    <property type="entry name" value="Glucose Permease (Domain IIA)"/>
    <property type="match status" value="1"/>
</dbReference>
<feature type="compositionally biased region" description="Pro residues" evidence="2">
    <location>
        <begin position="210"/>
        <end position="226"/>
    </location>
</feature>
<dbReference type="InterPro" id="IPR018392">
    <property type="entry name" value="LysM"/>
</dbReference>
<feature type="compositionally biased region" description="Low complexity" evidence="2">
    <location>
        <begin position="227"/>
        <end position="244"/>
    </location>
</feature>
<dbReference type="InterPro" id="IPR011055">
    <property type="entry name" value="Dup_hybrid_motif"/>
</dbReference>
<dbReference type="CDD" id="cd00118">
    <property type="entry name" value="LysM"/>
    <property type="match status" value="1"/>
</dbReference>
<dbReference type="SMART" id="SM00257">
    <property type="entry name" value="LysM"/>
    <property type="match status" value="1"/>
</dbReference>
<dbReference type="InterPro" id="IPR036779">
    <property type="entry name" value="LysM_dom_sf"/>
</dbReference>
<evidence type="ECO:0000313" key="5">
    <source>
        <dbReference type="Proteomes" id="UP000481327"/>
    </source>
</evidence>
<dbReference type="EMBL" id="WIOL01000003">
    <property type="protein sequence ID" value="MQT17713.1"/>
    <property type="molecule type" value="Genomic_DNA"/>
</dbReference>
<dbReference type="AlphaFoldDB" id="A0A7C9GQI8"/>
<reference evidence="4 5" key="1">
    <citation type="submission" date="2019-09" db="EMBL/GenBank/DDBJ databases">
        <title>Polymorphobacter sp. isolated from a lake in China.</title>
        <authorList>
            <person name="Liu Z."/>
        </authorList>
    </citation>
    <scope>NUCLEOTIDE SEQUENCE [LARGE SCALE GENOMIC DNA]</scope>
    <source>
        <strain evidence="4 5">D40P</strain>
    </source>
</reference>
<proteinExistence type="inferred from homology"/>
<dbReference type="CDD" id="cd12797">
    <property type="entry name" value="M23_peptidase"/>
    <property type="match status" value="1"/>
</dbReference>
<sequence>MHFGDAAASRHDALSDDGGAEDGARPDGDLTCGCAAPPSRCWRCSSPAARRRRKSRPRRAPPWRRRPQSRAVLALLVAGCATTPKKPAPARAAVAAPATKPAPPRSRWQARKVVPDAETTPQGRVHVVKPGETGIAIAIAYGVKWDRIVALNKLKPPYVLEVGDRLRLPSARQVAAQTPEERARAFSLDIDDLITGSEPAIEGQLVAAAPPAPRPPRSSAPRPSPAAPRAAPRANPNPSAPAVAIGDAPPFRWPVDGRVLSAFGAKPGGRFNDGVNLKASAGAPVRAAADGVVAYAGDAIPGFGNLVLIKHAGGWVTAYGHAEAVLVARGARVSTGDVIARAGSTGAVSEPQVHFEIRRGRTPVNPARVIGGQ</sequence>
<organism evidence="4 5">
    <name type="scientific">Sandarakinorhabdus fusca</name>
    <dbReference type="NCBI Taxonomy" id="1439888"/>
    <lineage>
        <taxon>Bacteria</taxon>
        <taxon>Pseudomonadati</taxon>
        <taxon>Pseudomonadota</taxon>
        <taxon>Alphaproteobacteria</taxon>
        <taxon>Sphingomonadales</taxon>
        <taxon>Sphingosinicellaceae</taxon>
        <taxon>Sandarakinorhabdus</taxon>
    </lineage>
</organism>
<evidence type="ECO:0000256" key="2">
    <source>
        <dbReference type="SAM" id="MobiDB-lite"/>
    </source>
</evidence>
<name>A0A7C9GQI8_9SPHN</name>
<feature type="compositionally biased region" description="Low complexity" evidence="2">
    <location>
        <begin position="39"/>
        <end position="48"/>
    </location>
</feature>
<feature type="region of interest" description="Disordered" evidence="2">
    <location>
        <begin position="1"/>
        <end position="67"/>
    </location>
</feature>
<feature type="region of interest" description="Disordered" evidence="2">
    <location>
        <begin position="208"/>
        <end position="245"/>
    </location>
</feature>
<feature type="domain" description="LysM" evidence="3">
    <location>
        <begin position="124"/>
        <end position="168"/>
    </location>
</feature>
<dbReference type="Proteomes" id="UP000481327">
    <property type="component" value="Unassembled WGS sequence"/>
</dbReference>
<dbReference type="Gene3D" id="3.10.350.10">
    <property type="entry name" value="LysM domain"/>
    <property type="match status" value="1"/>
</dbReference>
<dbReference type="Pfam" id="PF01551">
    <property type="entry name" value="Peptidase_M23"/>
    <property type="match status" value="1"/>
</dbReference>
<dbReference type="PANTHER" id="PTHR21666:SF263">
    <property type="entry name" value="MUREIN HYDROLASE ACTIVATOR NLPD"/>
    <property type="match status" value="1"/>
</dbReference>
<dbReference type="InterPro" id="IPR016047">
    <property type="entry name" value="M23ase_b-sheet_dom"/>
</dbReference>
<dbReference type="PANTHER" id="PTHR21666">
    <property type="entry name" value="PEPTIDASE-RELATED"/>
    <property type="match status" value="1"/>
</dbReference>
<feature type="region of interest" description="Disordered" evidence="2">
    <location>
        <begin position="85"/>
        <end position="113"/>
    </location>
</feature>
<accession>A0A7C9GQI8</accession>
<evidence type="ECO:0000313" key="4">
    <source>
        <dbReference type="EMBL" id="MQT17713.1"/>
    </source>
</evidence>
<dbReference type="Pfam" id="PF01476">
    <property type="entry name" value="LysM"/>
    <property type="match status" value="1"/>
</dbReference>
<dbReference type="PROSITE" id="PS51782">
    <property type="entry name" value="LYSM"/>
    <property type="match status" value="1"/>
</dbReference>
<keyword evidence="5" id="KW-1185">Reference proteome</keyword>
<dbReference type="InterPro" id="IPR050570">
    <property type="entry name" value="Cell_wall_metabolism_enzyme"/>
</dbReference>
<protein>
    <submittedName>
        <fullName evidence="4">Peptidoglycan DD-metalloendopeptidase family protein</fullName>
    </submittedName>
</protein>
<feature type="compositionally biased region" description="Basic residues" evidence="2">
    <location>
        <begin position="49"/>
        <end position="67"/>
    </location>
</feature>
<comment type="similarity">
    <text evidence="1">Belongs to the E.coli NlpD/Haemophilus LppB family.</text>
</comment>
<comment type="caution">
    <text evidence="4">The sequence shown here is derived from an EMBL/GenBank/DDBJ whole genome shotgun (WGS) entry which is preliminary data.</text>
</comment>
<dbReference type="GO" id="GO:0004222">
    <property type="term" value="F:metalloendopeptidase activity"/>
    <property type="evidence" value="ECO:0007669"/>
    <property type="project" value="TreeGrafter"/>
</dbReference>
<dbReference type="SUPFAM" id="SSF51261">
    <property type="entry name" value="Duplicated hybrid motif"/>
    <property type="match status" value="1"/>
</dbReference>